<dbReference type="SUPFAM" id="SSF52096">
    <property type="entry name" value="ClpP/crotonase"/>
    <property type="match status" value="1"/>
</dbReference>
<evidence type="ECO:0000313" key="1">
    <source>
        <dbReference type="EMBL" id="KAB8074151.1"/>
    </source>
</evidence>
<dbReference type="Gene3D" id="3.90.226.10">
    <property type="entry name" value="2-enoyl-CoA Hydratase, Chain A, domain 1"/>
    <property type="match status" value="1"/>
</dbReference>
<keyword evidence="2" id="KW-1185">Reference proteome</keyword>
<dbReference type="AlphaFoldDB" id="A0A5N5X072"/>
<evidence type="ECO:0008006" key="3">
    <source>
        <dbReference type="Google" id="ProtNLM"/>
    </source>
</evidence>
<dbReference type="InterPro" id="IPR029045">
    <property type="entry name" value="ClpP/crotonase-like_dom_sf"/>
</dbReference>
<dbReference type="Proteomes" id="UP000326565">
    <property type="component" value="Unassembled WGS sequence"/>
</dbReference>
<organism evidence="1 2">
    <name type="scientific">Aspergillus leporis</name>
    <dbReference type="NCBI Taxonomy" id="41062"/>
    <lineage>
        <taxon>Eukaryota</taxon>
        <taxon>Fungi</taxon>
        <taxon>Dikarya</taxon>
        <taxon>Ascomycota</taxon>
        <taxon>Pezizomycotina</taxon>
        <taxon>Eurotiomycetes</taxon>
        <taxon>Eurotiomycetidae</taxon>
        <taxon>Eurotiales</taxon>
        <taxon>Aspergillaceae</taxon>
        <taxon>Aspergillus</taxon>
        <taxon>Aspergillus subgen. Circumdati</taxon>
    </lineage>
</organism>
<protein>
    <recommendedName>
        <fullName evidence="3">ClpP/crotonase-like domain-containing protein</fullName>
    </recommendedName>
</protein>
<dbReference type="OrthoDB" id="10253869at2759"/>
<sequence>MSFRTVLVFHPAPKVIKTTLNRTERLNALNQTLLNELTATLQSHANAQVIILESASDHAFCAGEDLKETLAPKRDLQESFMSLLSTCRISLGSHPRAPQLS</sequence>
<dbReference type="EMBL" id="ML732214">
    <property type="protein sequence ID" value="KAB8074151.1"/>
    <property type="molecule type" value="Genomic_DNA"/>
</dbReference>
<name>A0A5N5X072_9EURO</name>
<dbReference type="Pfam" id="PF00378">
    <property type="entry name" value="ECH_1"/>
    <property type="match status" value="1"/>
</dbReference>
<accession>A0A5N5X072</accession>
<dbReference type="InterPro" id="IPR001753">
    <property type="entry name" value="Enoyl-CoA_hydra/iso"/>
</dbReference>
<gene>
    <name evidence="1" type="ORF">BDV29DRAFT_125680</name>
</gene>
<proteinExistence type="predicted"/>
<evidence type="ECO:0000313" key="2">
    <source>
        <dbReference type="Proteomes" id="UP000326565"/>
    </source>
</evidence>
<reference evidence="1 2" key="1">
    <citation type="submission" date="2019-04" db="EMBL/GenBank/DDBJ databases">
        <title>Friends and foes A comparative genomics study of 23 Aspergillus species from section Flavi.</title>
        <authorList>
            <consortium name="DOE Joint Genome Institute"/>
            <person name="Kjaerbolling I."/>
            <person name="Vesth T."/>
            <person name="Frisvad J.C."/>
            <person name="Nybo J.L."/>
            <person name="Theobald S."/>
            <person name="Kildgaard S."/>
            <person name="Isbrandt T."/>
            <person name="Kuo A."/>
            <person name="Sato A."/>
            <person name="Lyhne E.K."/>
            <person name="Kogle M.E."/>
            <person name="Wiebenga A."/>
            <person name="Kun R.S."/>
            <person name="Lubbers R.J."/>
            <person name="Makela M.R."/>
            <person name="Barry K."/>
            <person name="Chovatia M."/>
            <person name="Clum A."/>
            <person name="Daum C."/>
            <person name="Haridas S."/>
            <person name="He G."/>
            <person name="LaButti K."/>
            <person name="Lipzen A."/>
            <person name="Mondo S."/>
            <person name="Riley R."/>
            <person name="Salamov A."/>
            <person name="Simmons B.A."/>
            <person name="Magnuson J.K."/>
            <person name="Henrissat B."/>
            <person name="Mortensen U.H."/>
            <person name="Larsen T.O."/>
            <person name="Devries R.P."/>
            <person name="Grigoriev I.V."/>
            <person name="Machida M."/>
            <person name="Baker S.E."/>
            <person name="Andersen M.R."/>
        </authorList>
    </citation>
    <scope>NUCLEOTIDE SEQUENCE [LARGE SCALE GENOMIC DNA]</scope>
    <source>
        <strain evidence="1 2">CBS 151.66</strain>
    </source>
</reference>